<dbReference type="InterPro" id="IPR044812">
    <property type="entry name" value="CERK1/LYK3-like"/>
</dbReference>
<dbReference type="Gene3D" id="3.30.200.20">
    <property type="entry name" value="Phosphorylase Kinase, domain 1"/>
    <property type="match status" value="1"/>
</dbReference>
<evidence type="ECO:0000256" key="8">
    <source>
        <dbReference type="SAM" id="MobiDB-lite"/>
    </source>
</evidence>
<evidence type="ECO:0000256" key="5">
    <source>
        <dbReference type="ARBA" id="ARBA00022989"/>
    </source>
</evidence>
<accession>A0AAP0DJY9</accession>
<evidence type="ECO:0000256" key="4">
    <source>
        <dbReference type="ARBA" id="ARBA00022729"/>
    </source>
</evidence>
<organism evidence="10 11">
    <name type="scientific">Deinandra increscens subsp. villosa</name>
    <dbReference type="NCBI Taxonomy" id="3103831"/>
    <lineage>
        <taxon>Eukaryota</taxon>
        <taxon>Viridiplantae</taxon>
        <taxon>Streptophyta</taxon>
        <taxon>Embryophyta</taxon>
        <taxon>Tracheophyta</taxon>
        <taxon>Spermatophyta</taxon>
        <taxon>Magnoliopsida</taxon>
        <taxon>eudicotyledons</taxon>
        <taxon>Gunneridae</taxon>
        <taxon>Pentapetalae</taxon>
        <taxon>asterids</taxon>
        <taxon>campanulids</taxon>
        <taxon>Asterales</taxon>
        <taxon>Asteraceae</taxon>
        <taxon>Asteroideae</taxon>
        <taxon>Heliantheae alliance</taxon>
        <taxon>Madieae</taxon>
        <taxon>Madiinae</taxon>
        <taxon>Deinandra</taxon>
    </lineage>
</organism>
<dbReference type="PANTHER" id="PTHR46204:SF27">
    <property type="entry name" value="PROTEIN KINASE DOMAIN-CONTAINING PROTEIN"/>
    <property type="match status" value="1"/>
</dbReference>
<gene>
    <name evidence="10" type="ORF">SSX86_006669</name>
</gene>
<comment type="caution">
    <text evidence="10">The sequence shown here is derived from an EMBL/GenBank/DDBJ whole genome shotgun (WGS) entry which is preliminary data.</text>
</comment>
<evidence type="ECO:0000313" key="10">
    <source>
        <dbReference type="EMBL" id="KAK9074072.1"/>
    </source>
</evidence>
<evidence type="ECO:0000256" key="2">
    <source>
        <dbReference type="ARBA" id="ARBA00022475"/>
    </source>
</evidence>
<dbReference type="GO" id="GO:0045087">
    <property type="term" value="P:innate immune response"/>
    <property type="evidence" value="ECO:0007669"/>
    <property type="project" value="InterPro"/>
</dbReference>
<feature type="region of interest" description="Disordered" evidence="8">
    <location>
        <begin position="1"/>
        <end position="20"/>
    </location>
</feature>
<name>A0AAP0DJY9_9ASTR</name>
<comment type="subcellular location">
    <subcellularLocation>
        <location evidence="1">Cell membrane</location>
        <topology evidence="1">Single-pass membrane protein</topology>
    </subcellularLocation>
</comment>
<evidence type="ECO:0000256" key="9">
    <source>
        <dbReference type="SAM" id="Phobius"/>
    </source>
</evidence>
<keyword evidence="11" id="KW-1185">Reference proteome</keyword>
<dbReference type="PANTHER" id="PTHR46204">
    <property type="entry name" value="CHITIN ELICITOR RECEPTOR KINASE 1-RELATED"/>
    <property type="match status" value="1"/>
</dbReference>
<keyword evidence="3 9" id="KW-0812">Transmembrane</keyword>
<reference evidence="10 11" key="1">
    <citation type="submission" date="2024-04" db="EMBL/GenBank/DDBJ databases">
        <title>The reference genome of an endangered Asteraceae, Deinandra increscens subsp. villosa, native to the Central Coast of California.</title>
        <authorList>
            <person name="Guilliams M."/>
            <person name="Hasenstab-Lehman K."/>
            <person name="Meyer R."/>
            <person name="Mcevoy S."/>
        </authorList>
    </citation>
    <scope>NUCLEOTIDE SEQUENCE [LARGE SCALE GENOMIC DNA]</scope>
    <source>
        <tissue evidence="10">Leaf</tissue>
    </source>
</reference>
<protein>
    <submittedName>
        <fullName evidence="10">Uncharacterized protein</fullName>
    </submittedName>
</protein>
<evidence type="ECO:0000313" key="11">
    <source>
        <dbReference type="Proteomes" id="UP001408789"/>
    </source>
</evidence>
<dbReference type="InterPro" id="IPR011009">
    <property type="entry name" value="Kinase-like_dom_sf"/>
</dbReference>
<sequence>MCPSRISTASPPPQPISPYQLPWNIDYDYYDDDDDDDDDELVWGDDETEEYTYTLIPFYADDYYDDDDDDDEKEWGDIETEMEALIHDSLCTSTQCSEVRLSHGTIVRIALGIAAVVMLVAVVMFLAGCLYKAQVQLMPTQASNGGVLAAGLEGITVDKAVKFAYEELSKATHDFHLGNKIGQGGFGSVYYAELRGQVWNSGFTFHYAASVMPYIVNLYKDYYRLEV</sequence>
<keyword evidence="4" id="KW-0732">Signal</keyword>
<dbReference type="Proteomes" id="UP001408789">
    <property type="component" value="Unassembled WGS sequence"/>
</dbReference>
<evidence type="ECO:0000256" key="1">
    <source>
        <dbReference type="ARBA" id="ARBA00004162"/>
    </source>
</evidence>
<evidence type="ECO:0000256" key="3">
    <source>
        <dbReference type="ARBA" id="ARBA00022692"/>
    </source>
</evidence>
<keyword evidence="2" id="KW-1003">Cell membrane</keyword>
<dbReference type="EMBL" id="JBCNJP010000008">
    <property type="protein sequence ID" value="KAK9074072.1"/>
    <property type="molecule type" value="Genomic_DNA"/>
</dbReference>
<keyword evidence="6 9" id="KW-0472">Membrane</keyword>
<evidence type="ECO:0000256" key="7">
    <source>
        <dbReference type="ARBA" id="ARBA00023157"/>
    </source>
</evidence>
<dbReference type="SUPFAM" id="SSF56112">
    <property type="entry name" value="Protein kinase-like (PK-like)"/>
    <property type="match status" value="1"/>
</dbReference>
<dbReference type="AlphaFoldDB" id="A0AAP0DJY9"/>
<feature type="transmembrane region" description="Helical" evidence="9">
    <location>
        <begin position="109"/>
        <end position="131"/>
    </location>
</feature>
<keyword evidence="5 9" id="KW-1133">Transmembrane helix</keyword>
<dbReference type="GO" id="GO:0019199">
    <property type="term" value="F:transmembrane receptor protein kinase activity"/>
    <property type="evidence" value="ECO:0007669"/>
    <property type="project" value="InterPro"/>
</dbReference>
<proteinExistence type="predicted"/>
<keyword evidence="7" id="KW-1015">Disulfide bond</keyword>
<dbReference type="GO" id="GO:0005886">
    <property type="term" value="C:plasma membrane"/>
    <property type="evidence" value="ECO:0007669"/>
    <property type="project" value="UniProtKB-SubCell"/>
</dbReference>
<evidence type="ECO:0000256" key="6">
    <source>
        <dbReference type="ARBA" id="ARBA00023136"/>
    </source>
</evidence>